<feature type="transmembrane region" description="Helical" evidence="2">
    <location>
        <begin position="69"/>
        <end position="88"/>
    </location>
</feature>
<comment type="caution">
    <text evidence="3">The sequence shown here is derived from an EMBL/GenBank/DDBJ whole genome shotgun (WGS) entry which is preliminary data.</text>
</comment>
<sequence length="154" mass="16841">MASSSSMNKMELPVSDPSRGGGGGGGDERLFKGSGMTKRGAYAAISYMSCAVLLVLFNKAALSSYSFPSANVITLLQMICSCAFLFALRRWKLISFGGGESLSISDKSTTFVPLKTLIHTLPLAVTYLLYMVLGPHSSTYKLFFWWIFELPIWL</sequence>
<dbReference type="AlphaFoldDB" id="A0AAV6LCY0"/>
<keyword evidence="2" id="KW-0472">Membrane</keyword>
<name>A0AAV6LCY0_9ERIC</name>
<feature type="region of interest" description="Disordered" evidence="1">
    <location>
        <begin position="1"/>
        <end position="31"/>
    </location>
</feature>
<gene>
    <name evidence="3" type="ORF">RHGRI_005535</name>
</gene>
<evidence type="ECO:0008006" key="5">
    <source>
        <dbReference type="Google" id="ProtNLM"/>
    </source>
</evidence>
<accession>A0AAV6LCY0</accession>
<protein>
    <recommendedName>
        <fullName evidence="5">Sugar phosphate transporter domain-containing protein</fullName>
    </recommendedName>
</protein>
<evidence type="ECO:0000256" key="1">
    <source>
        <dbReference type="SAM" id="MobiDB-lite"/>
    </source>
</evidence>
<keyword evidence="2" id="KW-0812">Transmembrane</keyword>
<keyword evidence="4" id="KW-1185">Reference proteome</keyword>
<proteinExistence type="predicted"/>
<organism evidence="3 4">
    <name type="scientific">Rhododendron griersonianum</name>
    <dbReference type="NCBI Taxonomy" id="479676"/>
    <lineage>
        <taxon>Eukaryota</taxon>
        <taxon>Viridiplantae</taxon>
        <taxon>Streptophyta</taxon>
        <taxon>Embryophyta</taxon>
        <taxon>Tracheophyta</taxon>
        <taxon>Spermatophyta</taxon>
        <taxon>Magnoliopsida</taxon>
        <taxon>eudicotyledons</taxon>
        <taxon>Gunneridae</taxon>
        <taxon>Pentapetalae</taxon>
        <taxon>asterids</taxon>
        <taxon>Ericales</taxon>
        <taxon>Ericaceae</taxon>
        <taxon>Ericoideae</taxon>
        <taxon>Rhodoreae</taxon>
        <taxon>Rhododendron</taxon>
    </lineage>
</organism>
<feature type="transmembrane region" description="Helical" evidence="2">
    <location>
        <begin position="109"/>
        <end position="133"/>
    </location>
</feature>
<keyword evidence="2" id="KW-1133">Transmembrane helix</keyword>
<evidence type="ECO:0000313" key="4">
    <source>
        <dbReference type="Proteomes" id="UP000823749"/>
    </source>
</evidence>
<evidence type="ECO:0000256" key="2">
    <source>
        <dbReference type="SAM" id="Phobius"/>
    </source>
</evidence>
<reference evidence="3" key="1">
    <citation type="submission" date="2020-08" db="EMBL/GenBank/DDBJ databases">
        <title>Plant Genome Project.</title>
        <authorList>
            <person name="Zhang R.-G."/>
        </authorList>
    </citation>
    <scope>NUCLEOTIDE SEQUENCE</scope>
    <source>
        <strain evidence="3">WSP0</strain>
        <tissue evidence="3">Leaf</tissue>
    </source>
</reference>
<feature type="transmembrane region" description="Helical" evidence="2">
    <location>
        <begin position="40"/>
        <end position="57"/>
    </location>
</feature>
<dbReference type="Proteomes" id="UP000823749">
    <property type="component" value="Chromosome 2"/>
</dbReference>
<evidence type="ECO:0000313" key="3">
    <source>
        <dbReference type="EMBL" id="KAG5562837.1"/>
    </source>
</evidence>
<dbReference type="EMBL" id="JACTNZ010000002">
    <property type="protein sequence ID" value="KAG5562837.1"/>
    <property type="molecule type" value="Genomic_DNA"/>
</dbReference>